<organism evidence="12 13">
    <name type="scientific">Chelatococcus asaccharovorans</name>
    <dbReference type="NCBI Taxonomy" id="28210"/>
    <lineage>
        <taxon>Bacteria</taxon>
        <taxon>Pseudomonadati</taxon>
        <taxon>Pseudomonadota</taxon>
        <taxon>Alphaproteobacteria</taxon>
        <taxon>Hyphomicrobiales</taxon>
        <taxon>Chelatococcaceae</taxon>
        <taxon>Chelatococcus</taxon>
    </lineage>
</organism>
<comment type="caution">
    <text evidence="12">The sequence shown here is derived from an EMBL/GenBank/DDBJ whole genome shotgun (WGS) entry which is preliminary data.</text>
</comment>
<comment type="cofactor">
    <cofactor evidence="2">
        <name>[4Fe-4S] cluster</name>
        <dbReference type="ChEBI" id="CHEBI:49883"/>
    </cofactor>
</comment>
<dbReference type="PANTHER" id="PTHR42917:SF2">
    <property type="entry name" value="2,4-DIENOYL-COA REDUCTASE [(2E)-ENOYL-COA-PRODUCING]"/>
    <property type="match status" value="1"/>
</dbReference>
<gene>
    <name evidence="12" type="ORF">C7450_102434</name>
</gene>
<evidence type="ECO:0000259" key="10">
    <source>
        <dbReference type="Pfam" id="PF00724"/>
    </source>
</evidence>
<evidence type="ECO:0000256" key="3">
    <source>
        <dbReference type="ARBA" id="ARBA00011048"/>
    </source>
</evidence>
<dbReference type="InterPro" id="IPR036188">
    <property type="entry name" value="FAD/NAD-bd_sf"/>
</dbReference>
<dbReference type="CDD" id="cd04734">
    <property type="entry name" value="OYE_like_3_FMN"/>
    <property type="match status" value="1"/>
</dbReference>
<proteinExistence type="inferred from homology"/>
<dbReference type="RefSeq" id="WP_110373656.1">
    <property type="nucleotide sequence ID" value="NZ_JAHBRY010000002.1"/>
</dbReference>
<dbReference type="InterPro" id="IPR023753">
    <property type="entry name" value="FAD/NAD-binding_dom"/>
</dbReference>
<evidence type="ECO:0000256" key="6">
    <source>
        <dbReference type="ARBA" id="ARBA00022723"/>
    </source>
</evidence>
<name>A0A2V3UF62_9HYPH</name>
<evidence type="ECO:0000256" key="1">
    <source>
        <dbReference type="ARBA" id="ARBA00001917"/>
    </source>
</evidence>
<dbReference type="AlphaFoldDB" id="A0A2V3UF62"/>
<keyword evidence="7" id="KW-0560">Oxidoreductase</keyword>
<reference evidence="12 13" key="1">
    <citation type="submission" date="2018-05" db="EMBL/GenBank/DDBJ databases">
        <title>Genomic Encyclopedia of Type Strains, Phase IV (KMG-IV): sequencing the most valuable type-strain genomes for metagenomic binning, comparative biology and taxonomic classification.</title>
        <authorList>
            <person name="Goeker M."/>
        </authorList>
    </citation>
    <scope>NUCLEOTIDE SEQUENCE [LARGE SCALE GENOMIC DNA]</scope>
    <source>
        <strain evidence="12 13">DSM 6462</strain>
    </source>
</reference>
<evidence type="ECO:0000256" key="5">
    <source>
        <dbReference type="ARBA" id="ARBA00022643"/>
    </source>
</evidence>
<keyword evidence="9" id="KW-0411">Iron-sulfur</keyword>
<dbReference type="Proteomes" id="UP000248021">
    <property type="component" value="Unassembled WGS sequence"/>
</dbReference>
<dbReference type="InterPro" id="IPR051793">
    <property type="entry name" value="NADH:flavin_oxidoreductase"/>
</dbReference>
<evidence type="ECO:0000256" key="4">
    <source>
        <dbReference type="ARBA" id="ARBA00022630"/>
    </source>
</evidence>
<feature type="domain" description="FAD/NAD(P)-binding" evidence="11">
    <location>
        <begin position="390"/>
        <end position="605"/>
    </location>
</feature>
<keyword evidence="6" id="KW-0479">Metal-binding</keyword>
<dbReference type="SUPFAM" id="SSF51905">
    <property type="entry name" value="FAD/NAD(P)-binding domain"/>
    <property type="match status" value="1"/>
</dbReference>
<dbReference type="Gene3D" id="3.50.50.60">
    <property type="entry name" value="FAD/NAD(P)-binding domain"/>
    <property type="match status" value="1"/>
</dbReference>
<sequence length="650" mass="70750">MTSSFKHLLSPITIGNKEIRNRVVSTAHGTGYAVDGKVSDQLIAYHMERARGGVGLIVMEATGVDSAPIGAKGGSYLRNSDDSVIPGYQRLAKAVHAEGTTVYTMLSHSGRNTVMGIDGAPPLAPSPVPFDRSRDIPRALEVEEIAGIVQAFAAAAVRSREGGLDGIELSFAHGNLVQQFLSPLTNFREDEYGGSEENRLRFAREVLQAVRKAVGDDFTLGIRFSADELVPGGYTIEDGTRYARMMVEWGRLDFVDVSAGTNGSMWSRAIHYPTIATPEKRLVPYAKAVKQAIDTPVFCIGKITDPAEAEGILAAGEADMVGMTRAHIAEPAIIRKLMEERHEDIRPCIHANEVCFGRKQRGGNVGCVFNPRTGREDKWERIEPTEDYRSVLVIGGGPAGLEAARVAAKRGHDVVLHEKAGHLGGQVPLLSKTPHRRDYKIITDWLERQARRSGVLVRLGSEMTAEKVLAAKPDAVIVATGARDTRPRLPGAHLPHVYTAREALAGAPLGSRVLIGDWDGRNMGMSMAEWLAVRGHAVEIVSSAFRIGEDAELMTWHPAYERLMNLGVKLSAMEELVEITEDHAVIRLLNSDTREAACDSVVLCSRGSAENDLYHALKGQVPSLWLIGDAFTPRQLEQAIYEGAKVAREI</sequence>
<dbReference type="SUPFAM" id="SSF51395">
    <property type="entry name" value="FMN-linked oxidoreductases"/>
    <property type="match status" value="1"/>
</dbReference>
<keyword evidence="8" id="KW-0408">Iron</keyword>
<keyword evidence="5" id="KW-0288">FMN</keyword>
<dbReference type="Pfam" id="PF07992">
    <property type="entry name" value="Pyr_redox_2"/>
    <property type="match status" value="1"/>
</dbReference>
<evidence type="ECO:0000259" key="11">
    <source>
        <dbReference type="Pfam" id="PF07992"/>
    </source>
</evidence>
<dbReference type="PRINTS" id="PR00368">
    <property type="entry name" value="FADPNR"/>
</dbReference>
<dbReference type="InterPro" id="IPR013785">
    <property type="entry name" value="Aldolase_TIM"/>
</dbReference>
<evidence type="ECO:0000256" key="9">
    <source>
        <dbReference type="ARBA" id="ARBA00023014"/>
    </source>
</evidence>
<evidence type="ECO:0000256" key="2">
    <source>
        <dbReference type="ARBA" id="ARBA00001966"/>
    </source>
</evidence>
<dbReference type="GO" id="GO:0051536">
    <property type="term" value="F:iron-sulfur cluster binding"/>
    <property type="evidence" value="ECO:0007669"/>
    <property type="project" value="UniProtKB-KW"/>
</dbReference>
<dbReference type="Gene3D" id="3.40.50.720">
    <property type="entry name" value="NAD(P)-binding Rossmann-like Domain"/>
    <property type="match status" value="1"/>
</dbReference>
<evidence type="ECO:0000256" key="8">
    <source>
        <dbReference type="ARBA" id="ARBA00023004"/>
    </source>
</evidence>
<evidence type="ECO:0000256" key="7">
    <source>
        <dbReference type="ARBA" id="ARBA00023002"/>
    </source>
</evidence>
<dbReference type="Pfam" id="PF00724">
    <property type="entry name" value="Oxidored_FMN"/>
    <property type="match status" value="1"/>
</dbReference>
<dbReference type="GO" id="GO:0033543">
    <property type="term" value="P:fatty acid beta-oxidation, unsaturated, even number, reductase/isomerase pathway"/>
    <property type="evidence" value="ECO:0007669"/>
    <property type="project" value="TreeGrafter"/>
</dbReference>
<accession>A0A2V3UF62</accession>
<dbReference type="GO" id="GO:0010181">
    <property type="term" value="F:FMN binding"/>
    <property type="evidence" value="ECO:0007669"/>
    <property type="project" value="InterPro"/>
</dbReference>
<comment type="cofactor">
    <cofactor evidence="1">
        <name>FMN</name>
        <dbReference type="ChEBI" id="CHEBI:58210"/>
    </cofactor>
</comment>
<keyword evidence="4" id="KW-0285">Flavoprotein</keyword>
<dbReference type="GO" id="GO:0008670">
    <property type="term" value="F:2,4-dienoyl-CoA reductase (NADPH) activity"/>
    <property type="evidence" value="ECO:0007669"/>
    <property type="project" value="TreeGrafter"/>
</dbReference>
<dbReference type="Gene3D" id="3.20.20.70">
    <property type="entry name" value="Aldolase class I"/>
    <property type="match status" value="1"/>
</dbReference>
<dbReference type="InterPro" id="IPR001155">
    <property type="entry name" value="OxRdtase_FMN_N"/>
</dbReference>
<feature type="domain" description="NADH:flavin oxidoreductase/NADH oxidase N-terminal" evidence="10">
    <location>
        <begin position="8"/>
        <end position="342"/>
    </location>
</feature>
<dbReference type="OrthoDB" id="9804454at2"/>
<dbReference type="PANTHER" id="PTHR42917">
    <property type="entry name" value="2,4-DIENOYL-COA REDUCTASE"/>
    <property type="match status" value="1"/>
</dbReference>
<evidence type="ECO:0000313" key="13">
    <source>
        <dbReference type="Proteomes" id="UP000248021"/>
    </source>
</evidence>
<comment type="similarity">
    <text evidence="3">In the N-terminal section; belongs to the NADH:flavin oxidoreductase/NADH oxidase family.</text>
</comment>
<protein>
    <submittedName>
        <fullName evidence="12">2,4-dienoyl-CoA reductase-like NADH-dependent reductase (Old Yellow Enzyme family)</fullName>
    </submittedName>
</protein>
<dbReference type="EMBL" id="QJJK01000002">
    <property type="protein sequence ID" value="PXW63518.1"/>
    <property type="molecule type" value="Genomic_DNA"/>
</dbReference>
<evidence type="ECO:0000313" key="12">
    <source>
        <dbReference type="EMBL" id="PXW63518.1"/>
    </source>
</evidence>
<dbReference type="GO" id="GO:0046872">
    <property type="term" value="F:metal ion binding"/>
    <property type="evidence" value="ECO:0007669"/>
    <property type="project" value="UniProtKB-KW"/>
</dbReference>
<keyword evidence="13" id="KW-1185">Reference proteome</keyword>